<dbReference type="InterPro" id="IPR049516">
    <property type="entry name" value="FAD-depend_C"/>
</dbReference>
<proteinExistence type="predicted"/>
<dbReference type="PANTHER" id="PTHR42842">
    <property type="entry name" value="FAD/NAD(P)-BINDING OXIDOREDUCTASE"/>
    <property type="match status" value="1"/>
</dbReference>
<comment type="caution">
    <text evidence="3">The sequence shown here is derived from an EMBL/GenBank/DDBJ whole genome shotgun (WGS) entry which is preliminary data.</text>
</comment>
<dbReference type="Gene3D" id="3.50.50.60">
    <property type="entry name" value="FAD/NAD(P)-binding domain"/>
    <property type="match status" value="2"/>
</dbReference>
<dbReference type="SUPFAM" id="SSF51905">
    <property type="entry name" value="FAD/NAD(P)-binding domain"/>
    <property type="match status" value="1"/>
</dbReference>
<evidence type="ECO:0000313" key="4">
    <source>
        <dbReference type="Proteomes" id="UP000322454"/>
    </source>
</evidence>
<evidence type="ECO:0000259" key="2">
    <source>
        <dbReference type="Pfam" id="PF21688"/>
    </source>
</evidence>
<accession>A0A520XFH1</accession>
<organism evidence="3 4">
    <name type="scientific">Candidatus Acidulodesulfobacterium acidiphilum</name>
    <dbReference type="NCBI Taxonomy" id="2597224"/>
    <lineage>
        <taxon>Bacteria</taxon>
        <taxon>Deltaproteobacteria</taxon>
        <taxon>Candidatus Acidulodesulfobacterales</taxon>
        <taxon>Candidatus Acidulodesulfobacterium</taxon>
    </lineage>
</organism>
<evidence type="ECO:0000313" key="3">
    <source>
        <dbReference type="EMBL" id="RZV39931.1"/>
    </source>
</evidence>
<feature type="region of interest" description="Disordered" evidence="1">
    <location>
        <begin position="116"/>
        <end position="140"/>
    </location>
</feature>
<dbReference type="EMBL" id="SHMQ01000005">
    <property type="protein sequence ID" value="RZV39931.1"/>
    <property type="molecule type" value="Genomic_DNA"/>
</dbReference>
<sequence length="602" mass="66589">MILIYDFKIPAKIKNPETTGSTGLEEEIFPDYFLKYYNEKSSEAIIDIKDFIGKIKIIKKSLDFRQKEPKNVYKVLIKFDFSGKNEDEIINILSSIDIKARKAKDEEEKLFDGENSLDFESGKQNKNHGKTDKCKTKKNNSGKPAVLITGMGPAGIFAALYLLKQGIRPVLIEKGKCVEERIKDVDALMNRGQFNKKSNVVFGEGGAGTFSDGKLTTRKDDAAVSFVLNFLVKMGADKKILVEHKPHIGSDILIDILRNTRNYLIDGGAEIFFEEELKDFETDDKNSIVSAATDKRNIPADFLILAAGSNSIDTYEMLKRKNVFLENKPFAVGFRIEHKRNFIDSLFFKGGRNKDDLKFSGVYYNLSSKEYGGYSFCMCPGGVVINSSSGENILSVNGMSYSNRDLENSNSAIVAAVRADTIALLDKKEYSLDGGFLSFRKDLEIKAFNAGGGSYGAPYQYTPEYIADVIGKTKKETGFNLNSALKSDNGIKRKNLIPEPSYKPSVKYFNLFELVPDFINRSIAGSLIEFDKKYKGFVSNSVLTAIETGTSSAVRIKRGADFESLSVKGLYPCGEGSGYSGGIITSAIDGIKCASAVANKIF</sequence>
<feature type="domain" description="FAD-dependent protein C-terminal" evidence="2">
    <location>
        <begin position="329"/>
        <end position="550"/>
    </location>
</feature>
<gene>
    <name evidence="3" type="ORF">EVJ48_03140</name>
</gene>
<evidence type="ECO:0000256" key="1">
    <source>
        <dbReference type="SAM" id="MobiDB-lite"/>
    </source>
</evidence>
<dbReference type="InterPro" id="IPR036188">
    <property type="entry name" value="FAD/NAD-bd_sf"/>
</dbReference>
<dbReference type="AlphaFoldDB" id="A0A520XFH1"/>
<dbReference type="PANTHER" id="PTHR42842:SF3">
    <property type="entry name" value="FAD_NAD(P)-BINDING OXIDOREDUCTASE FAMILY PROTEIN"/>
    <property type="match status" value="1"/>
</dbReference>
<dbReference type="Pfam" id="PF21688">
    <property type="entry name" value="FAD-depend_C"/>
    <property type="match status" value="1"/>
</dbReference>
<dbReference type="Proteomes" id="UP000322454">
    <property type="component" value="Unassembled WGS sequence"/>
</dbReference>
<reference evidence="3 4" key="1">
    <citation type="submission" date="2019-01" db="EMBL/GenBank/DDBJ databases">
        <title>Insights into ecological role of a new deltaproteobacterial order Candidatus Sinidesulfobacterales (Sva0485) by metagenomics and metatranscriptomics.</title>
        <authorList>
            <person name="Tan S."/>
            <person name="Liu J."/>
            <person name="Fang Y."/>
            <person name="Hedlund B."/>
            <person name="Lian Z.-H."/>
            <person name="Huang L.-Y."/>
            <person name="Li J.-T."/>
            <person name="Huang L.-N."/>
            <person name="Li W.-J."/>
            <person name="Jiang H.-C."/>
            <person name="Dong H.-L."/>
            <person name="Shu W.-S."/>
        </authorList>
    </citation>
    <scope>NUCLEOTIDE SEQUENCE [LARGE SCALE GENOMIC DNA]</scope>
    <source>
        <strain evidence="3">AP4</strain>
    </source>
</reference>
<name>A0A520XFH1_9DELT</name>
<dbReference type="InterPro" id="IPR028348">
    <property type="entry name" value="FAD-binding_protein"/>
</dbReference>
<protein>
    <recommendedName>
        <fullName evidence="2">FAD-dependent protein C-terminal domain-containing protein</fullName>
    </recommendedName>
</protein>